<gene>
    <name evidence="2" type="ORF">lacNasYZ03_17190</name>
</gene>
<sequence>MRELAKKRLQQNFQQSAKYLSLVFNDFFVLALIFIFGAVMFWYAQVMKVLPAKLWYYPLLLSALLWLAFLPGKMVTLLQAADRQFLLATDDRLGDYLAPMRRYSLVLPALLLALAGGIMYPFASLKMGLGNLNYFSLILALFFAKAFEQGAVSRSFTFDHRVKQLAWLVRFAVLALLLAGLYLLPNALYLLLAASVLALLALRAWKNSAFDWQYAIDYEAKRKETVYAGFAMFTDVKERQVTVKRRKYLDFLLPPFGKESPNSFLYRRTLLRDPEYLSLLARMTAFAILLMAMIQDPVWSLVLSALVMYLTVWQLLPLGQKYDQNIMYRVYPIGQKDRGTELSRVLSWALLLQAGMIIIFWLAIMPGKFAWSLLLLVCCGLLAKVYLPHKTQQLAKKARYKSKKRRK</sequence>
<feature type="transmembrane region" description="Helical" evidence="1">
    <location>
        <begin position="188"/>
        <end position="205"/>
    </location>
</feature>
<keyword evidence="1" id="KW-1133">Transmembrane helix</keyword>
<feature type="transmembrane region" description="Helical" evidence="1">
    <location>
        <begin position="20"/>
        <end position="43"/>
    </location>
</feature>
<name>A0ABQ3WCT8_9LACO</name>
<accession>A0ABQ3WCT8</accession>
<evidence type="ECO:0000313" key="2">
    <source>
        <dbReference type="EMBL" id="GHW02032.1"/>
    </source>
</evidence>
<feature type="transmembrane region" description="Helical" evidence="1">
    <location>
        <begin position="165"/>
        <end position="182"/>
    </location>
</feature>
<feature type="transmembrane region" description="Helical" evidence="1">
    <location>
        <begin position="276"/>
        <end position="294"/>
    </location>
</feature>
<feature type="transmembrane region" description="Helical" evidence="1">
    <location>
        <begin position="55"/>
        <end position="81"/>
    </location>
</feature>
<dbReference type="EMBL" id="BOCI01000473">
    <property type="protein sequence ID" value="GHW02032.1"/>
    <property type="molecule type" value="Genomic_DNA"/>
</dbReference>
<dbReference type="Pfam" id="PF05975">
    <property type="entry name" value="EcsB"/>
    <property type="match status" value="1"/>
</dbReference>
<feature type="transmembrane region" description="Helical" evidence="1">
    <location>
        <begin position="300"/>
        <end position="319"/>
    </location>
</feature>
<dbReference type="InterPro" id="IPR010288">
    <property type="entry name" value="EcsB_ABC"/>
</dbReference>
<dbReference type="PIRSF" id="PIRSF037259">
    <property type="entry name" value="EcsB_ABC"/>
    <property type="match status" value="1"/>
</dbReference>
<keyword evidence="3" id="KW-1185">Reference proteome</keyword>
<dbReference type="RefSeq" id="WP_201330513.1">
    <property type="nucleotide sequence ID" value="NZ_BOCG01000107.1"/>
</dbReference>
<feature type="transmembrane region" description="Helical" evidence="1">
    <location>
        <begin position="369"/>
        <end position="387"/>
    </location>
</feature>
<keyword evidence="1" id="KW-0812">Transmembrane</keyword>
<comment type="caution">
    <text evidence="2">The sequence shown here is derived from an EMBL/GenBank/DDBJ whole genome shotgun (WGS) entry which is preliminary data.</text>
</comment>
<protein>
    <submittedName>
        <fullName evidence="2">ABC transporter permease</fullName>
    </submittedName>
</protein>
<reference evidence="3" key="1">
    <citation type="submission" date="2021-01" db="EMBL/GenBank/DDBJ databases">
        <title>Draft genome sequence of Nasalis larvatus strain YZ03.</title>
        <authorList>
            <person name="Suzuki-Hashido N."/>
            <person name="Tsuchida S."/>
            <person name="Hayakawa T."/>
        </authorList>
    </citation>
    <scope>NUCLEOTIDE SEQUENCE [LARGE SCALE GENOMIC DNA]</scope>
    <source>
        <strain evidence="3">YZ03</strain>
    </source>
</reference>
<organism evidence="2 3">
    <name type="scientific">Lactobacillus nasalidis</name>
    <dbReference type="NCBI Taxonomy" id="2797258"/>
    <lineage>
        <taxon>Bacteria</taxon>
        <taxon>Bacillati</taxon>
        <taxon>Bacillota</taxon>
        <taxon>Bacilli</taxon>
        <taxon>Lactobacillales</taxon>
        <taxon>Lactobacillaceae</taxon>
        <taxon>Lactobacillus</taxon>
    </lineage>
</organism>
<feature type="transmembrane region" description="Helical" evidence="1">
    <location>
        <begin position="128"/>
        <end position="144"/>
    </location>
</feature>
<dbReference type="Proteomes" id="UP000616547">
    <property type="component" value="Unassembled WGS sequence"/>
</dbReference>
<evidence type="ECO:0000256" key="1">
    <source>
        <dbReference type="SAM" id="Phobius"/>
    </source>
</evidence>
<proteinExistence type="predicted"/>
<feature type="transmembrane region" description="Helical" evidence="1">
    <location>
        <begin position="345"/>
        <end position="363"/>
    </location>
</feature>
<evidence type="ECO:0000313" key="3">
    <source>
        <dbReference type="Proteomes" id="UP000616547"/>
    </source>
</evidence>
<keyword evidence="1" id="KW-0472">Membrane</keyword>
<feature type="transmembrane region" description="Helical" evidence="1">
    <location>
        <begin position="102"/>
        <end position="122"/>
    </location>
</feature>